<dbReference type="SUPFAM" id="SSF48371">
    <property type="entry name" value="ARM repeat"/>
    <property type="match status" value="1"/>
</dbReference>
<evidence type="ECO:0000256" key="9">
    <source>
        <dbReference type="PROSITE-ProRule" id="PRU10007"/>
    </source>
</evidence>
<dbReference type="InterPro" id="IPR029510">
    <property type="entry name" value="Ald_DH_CS_GLU"/>
</dbReference>
<organism evidence="13 14">
    <name type="scientific">Deinandra increscens subsp. villosa</name>
    <dbReference type="NCBI Taxonomy" id="3103831"/>
    <lineage>
        <taxon>Eukaryota</taxon>
        <taxon>Viridiplantae</taxon>
        <taxon>Streptophyta</taxon>
        <taxon>Embryophyta</taxon>
        <taxon>Tracheophyta</taxon>
        <taxon>Spermatophyta</taxon>
        <taxon>Magnoliopsida</taxon>
        <taxon>eudicotyledons</taxon>
        <taxon>Gunneridae</taxon>
        <taxon>Pentapetalae</taxon>
        <taxon>asterids</taxon>
        <taxon>campanulids</taxon>
        <taxon>Asterales</taxon>
        <taxon>Asteraceae</taxon>
        <taxon>Asteroideae</taxon>
        <taxon>Heliantheae alliance</taxon>
        <taxon>Madieae</taxon>
        <taxon>Madiinae</taxon>
        <taxon>Deinandra</taxon>
    </lineage>
</organism>
<feature type="active site" evidence="9">
    <location>
        <position position="433"/>
    </location>
</feature>
<dbReference type="InterPro" id="IPR016024">
    <property type="entry name" value="ARM-type_fold"/>
</dbReference>
<evidence type="ECO:0000259" key="12">
    <source>
        <dbReference type="Pfam" id="PF00171"/>
    </source>
</evidence>
<feature type="compositionally biased region" description="Polar residues" evidence="11">
    <location>
        <begin position="680"/>
        <end position="691"/>
    </location>
</feature>
<comment type="caution">
    <text evidence="13">The sequence shown here is derived from an EMBL/GenBank/DDBJ whole genome shotgun (WGS) entry which is preliminary data.</text>
</comment>
<dbReference type="InterPro" id="IPR016163">
    <property type="entry name" value="Ald_DH_C"/>
</dbReference>
<evidence type="ECO:0000256" key="7">
    <source>
        <dbReference type="ARBA" id="ARBA00043052"/>
    </source>
</evidence>
<dbReference type="EC" id="1.2.1.9" evidence="3"/>
<evidence type="ECO:0000313" key="13">
    <source>
        <dbReference type="EMBL" id="KAK9059432.1"/>
    </source>
</evidence>
<evidence type="ECO:0000256" key="1">
    <source>
        <dbReference type="ARBA" id="ARBA00009986"/>
    </source>
</evidence>
<dbReference type="PANTHER" id="PTHR42991:SF11">
    <property type="entry name" value="NADP-DEPENDENT GLYCERALDEHYDE-3-PHOSPHATE DEHYDROGENASE"/>
    <property type="match status" value="1"/>
</dbReference>
<dbReference type="EMBL" id="JBCNJP010000021">
    <property type="protein sequence ID" value="KAK9059432.1"/>
    <property type="molecule type" value="Genomic_DNA"/>
</dbReference>
<name>A0AAP0CSG7_9ASTR</name>
<dbReference type="InterPro" id="IPR015590">
    <property type="entry name" value="Aldehyde_DH_dom"/>
</dbReference>
<protein>
    <recommendedName>
        <fullName evidence="4">NADP-dependent glyceraldehyde-3-phosphate dehydrogenase</fullName>
        <ecNumber evidence="3">1.2.1.9</ecNumber>
    </recommendedName>
    <alternativeName>
        <fullName evidence="5">Glyceraldehyde-3-phosphate dehydrogenase [NADP(+)]</fullName>
    </alternativeName>
    <alternativeName>
        <fullName evidence="6">Non-phosphorylating glyceraldehyde 3-phosphate dehydrogenase</fullName>
    </alternativeName>
    <alternativeName>
        <fullName evidence="7">Triosephosphate dehydrogenase</fullName>
    </alternativeName>
</protein>
<dbReference type="InterPro" id="IPR051020">
    <property type="entry name" value="ALDH-related_metabolic_enz"/>
</dbReference>
<dbReference type="Gene3D" id="3.40.309.10">
    <property type="entry name" value="Aldehyde Dehydrogenase, Chain A, domain 2"/>
    <property type="match status" value="1"/>
</dbReference>
<dbReference type="InterPro" id="IPR016162">
    <property type="entry name" value="Ald_DH_N"/>
</dbReference>
<dbReference type="PANTHER" id="PTHR42991">
    <property type="entry name" value="ALDEHYDE DEHYDROGENASE"/>
    <property type="match status" value="1"/>
</dbReference>
<gene>
    <name evidence="13" type="ORF">SSX86_022052</name>
</gene>
<reference evidence="13 14" key="1">
    <citation type="submission" date="2024-04" db="EMBL/GenBank/DDBJ databases">
        <title>The reference genome of an endangered Asteraceae, Deinandra increscens subsp. villosa, native to the Central Coast of California.</title>
        <authorList>
            <person name="Guilliams M."/>
            <person name="Hasenstab-Lehman K."/>
            <person name="Meyer R."/>
            <person name="Mcevoy S."/>
        </authorList>
    </citation>
    <scope>NUCLEOTIDE SEQUENCE [LARGE SCALE GENOMIC DNA]</scope>
    <source>
        <tissue evidence="13">Leaf</tissue>
    </source>
</reference>
<comment type="catalytic activity">
    <reaction evidence="8">
        <text>D-glyceraldehyde 3-phosphate + NADP(+) + H2O = (2R)-3-phosphoglycerate + NADPH + 2 H(+)</text>
        <dbReference type="Rhea" id="RHEA:14669"/>
        <dbReference type="ChEBI" id="CHEBI:15377"/>
        <dbReference type="ChEBI" id="CHEBI:15378"/>
        <dbReference type="ChEBI" id="CHEBI:57783"/>
        <dbReference type="ChEBI" id="CHEBI:58272"/>
        <dbReference type="ChEBI" id="CHEBI:58349"/>
        <dbReference type="ChEBI" id="CHEBI:59776"/>
        <dbReference type="EC" id="1.2.1.9"/>
    </reaction>
</comment>
<evidence type="ECO:0000256" key="11">
    <source>
        <dbReference type="SAM" id="MobiDB-lite"/>
    </source>
</evidence>
<proteinExistence type="inferred from homology"/>
<dbReference type="Gene3D" id="3.40.605.10">
    <property type="entry name" value="Aldehyde Dehydrogenase, Chain A, domain 1"/>
    <property type="match status" value="1"/>
</dbReference>
<dbReference type="Pfam" id="PF20168">
    <property type="entry name" value="PDS5"/>
    <property type="match status" value="1"/>
</dbReference>
<feature type="region of interest" description="Disordered" evidence="11">
    <location>
        <begin position="679"/>
        <end position="718"/>
    </location>
</feature>
<accession>A0AAP0CSG7</accession>
<dbReference type="InterPro" id="IPR016161">
    <property type="entry name" value="Ald_DH/histidinol_DH"/>
</dbReference>
<sequence>MSADVEVAEMTSTDVDVELEQLLKEARELLSHPWNSVDDLLGVLDQVEKVLWMVDQSPKKSMVKALKPLMKALIHNRISKHSDIDVKVAAAFCITEIMRITAPEPPCTDDQMTDIFELIVCSFENLSDRSSRSYNKRALILDVVSRIQSFLIMLDLECDELIVKMFEHFLKSVRDYHASSIISSMENIMVLVIEESEEVSVELLKPLLARVRKNREGVLPVAHKLGKGVLLKSANKLKPYMIPALTSLGESLDMYHELVAAICEGTSANFQNNDDNDSGLQQVVRSGDLVSYCAEEGVRVLGEGKFFVSDSFPGNERTKYCLTSKIPLGVVLAIPPFNYPVNLSVSKIAPALIAGNSLVLKPPTQGAVSALHMIHCFHLAGLPKGVISCVTGKGSEIGDFLTMHPGVNCISFTGGDTGIAISKKVGMIPLQMELGGKDACIILEDADLDLASSSIVKGGFSYSGQRCTAVKVVLVMESIADSLVKKVNEKLGKLTVGPPENDCDITPVVTESSANFIEALVMDAKKKGATFCQEYKRKDNLIWPLLIDNVKPDMRIAWEEPFGPVLPVIRISNAEEGIHHCNASNFGLQGCIFTKDINKAILISDAMETGTVQINSAPARGPDHFPFQIHILFTLSLHFSFCERRFQNIDGGITHPSDHLHSWGDSDLHVPFGEARTSGRVLNQDTSSGGNWPTARKPPVRIDFLTSESKTQPSPKYH</sequence>
<feature type="domain" description="Aldehyde dehydrogenase" evidence="12">
    <location>
        <begin position="281"/>
        <end position="627"/>
    </location>
</feature>
<comment type="similarity">
    <text evidence="1 10">Belongs to the aldehyde dehydrogenase family.</text>
</comment>
<feature type="compositionally biased region" description="Polar residues" evidence="11">
    <location>
        <begin position="706"/>
        <end position="718"/>
    </location>
</feature>
<dbReference type="InterPro" id="IPR016160">
    <property type="entry name" value="Ald_DH_CS_CYS"/>
</dbReference>
<evidence type="ECO:0000313" key="14">
    <source>
        <dbReference type="Proteomes" id="UP001408789"/>
    </source>
</evidence>
<dbReference type="FunFam" id="3.40.309.10:FF:000016">
    <property type="entry name" value="NADP-dependent glyceraldehyde-3-phosphate dehydrogenase"/>
    <property type="match status" value="1"/>
</dbReference>
<dbReference type="SUPFAM" id="SSF53720">
    <property type="entry name" value="ALDH-like"/>
    <property type="match status" value="1"/>
</dbReference>
<dbReference type="AlphaFoldDB" id="A0AAP0CSG7"/>
<evidence type="ECO:0000256" key="5">
    <source>
        <dbReference type="ARBA" id="ARBA00042470"/>
    </source>
</evidence>
<dbReference type="PROSITE" id="PS00687">
    <property type="entry name" value="ALDEHYDE_DEHYDR_GLU"/>
    <property type="match status" value="1"/>
</dbReference>
<evidence type="ECO:0000256" key="2">
    <source>
        <dbReference type="ARBA" id="ARBA00023002"/>
    </source>
</evidence>
<keyword evidence="2 10" id="KW-0560">Oxidoreductase</keyword>
<evidence type="ECO:0000256" key="4">
    <source>
        <dbReference type="ARBA" id="ARBA00040853"/>
    </source>
</evidence>
<dbReference type="Pfam" id="PF00171">
    <property type="entry name" value="Aldedh"/>
    <property type="match status" value="1"/>
</dbReference>
<keyword evidence="14" id="KW-1185">Reference proteome</keyword>
<evidence type="ECO:0000256" key="10">
    <source>
        <dbReference type="RuleBase" id="RU003345"/>
    </source>
</evidence>
<evidence type="ECO:0000256" key="3">
    <source>
        <dbReference type="ARBA" id="ARBA00038980"/>
    </source>
</evidence>
<dbReference type="Proteomes" id="UP001408789">
    <property type="component" value="Unassembled WGS sequence"/>
</dbReference>
<dbReference type="PROSITE" id="PS00070">
    <property type="entry name" value="ALDEHYDE_DEHYDR_CYS"/>
    <property type="match status" value="1"/>
</dbReference>
<evidence type="ECO:0000256" key="6">
    <source>
        <dbReference type="ARBA" id="ARBA00042646"/>
    </source>
</evidence>
<dbReference type="GO" id="GO:0008886">
    <property type="term" value="F:glyceraldehyde-3-phosphate dehydrogenase (NADP+) (non-phosphorylating) activity"/>
    <property type="evidence" value="ECO:0007669"/>
    <property type="project" value="UniProtKB-EC"/>
</dbReference>
<dbReference type="GO" id="GO:0008911">
    <property type="term" value="F:lactaldehyde dehydrogenase (NAD+) activity"/>
    <property type="evidence" value="ECO:0007669"/>
    <property type="project" value="TreeGrafter"/>
</dbReference>
<evidence type="ECO:0000256" key="8">
    <source>
        <dbReference type="ARBA" id="ARBA00049186"/>
    </source>
</evidence>